<sequence>MLPAPSSQSGKFVLQPAYFTSTLYVNAISNDIDALEKTYESQYNGEKEKDKPFTIFKTVWCAMGWQWLHFKIFDARSREMFLRVTCRLFIERALKARWPLEAAVAIFGLYVFFKTQPAGSPRLYTITHLPIPIDQYRSIIALPCEFGAPWKGSMTSVLRLLVAEGAFYILPENAQAPITLPREVLVQETPETVAEQPKKKGRPSKADRAAKAQVAVSSLEQWLQKTGVPKTSEPDSELTHHLLLESPSQTAIQYGNWKKTLLESLQDNLHGKDALHAANEKIVTRLQQAERLAPESAGGPGLERVQRAFIEMSVNRGGLLSLSEGAGLGDASQPKRRDKLRG</sequence>
<protein>
    <submittedName>
        <fullName evidence="2">Uncharacterized protein</fullName>
    </submittedName>
</protein>
<dbReference type="OrthoDB" id="3253083at2759"/>
<organism evidence="2 3">
    <name type="scientific">Cylindrobasidium torrendii FP15055 ss-10</name>
    <dbReference type="NCBI Taxonomy" id="1314674"/>
    <lineage>
        <taxon>Eukaryota</taxon>
        <taxon>Fungi</taxon>
        <taxon>Dikarya</taxon>
        <taxon>Basidiomycota</taxon>
        <taxon>Agaricomycotina</taxon>
        <taxon>Agaricomycetes</taxon>
        <taxon>Agaricomycetidae</taxon>
        <taxon>Agaricales</taxon>
        <taxon>Marasmiineae</taxon>
        <taxon>Physalacriaceae</taxon>
        <taxon>Cylindrobasidium</taxon>
    </lineage>
</organism>
<dbReference type="STRING" id="1314674.A0A0D7BIV4"/>
<evidence type="ECO:0000313" key="2">
    <source>
        <dbReference type="EMBL" id="KIY70165.1"/>
    </source>
</evidence>
<accession>A0A0D7BIV4</accession>
<name>A0A0D7BIV4_9AGAR</name>
<dbReference type="AlphaFoldDB" id="A0A0D7BIV4"/>
<evidence type="ECO:0000256" key="1">
    <source>
        <dbReference type="SAM" id="MobiDB-lite"/>
    </source>
</evidence>
<feature type="region of interest" description="Disordered" evidence="1">
    <location>
        <begin position="320"/>
        <end position="342"/>
    </location>
</feature>
<evidence type="ECO:0000313" key="3">
    <source>
        <dbReference type="Proteomes" id="UP000054007"/>
    </source>
</evidence>
<reference evidence="2 3" key="1">
    <citation type="journal article" date="2015" name="Fungal Genet. Biol.">
        <title>Evolution of novel wood decay mechanisms in Agaricales revealed by the genome sequences of Fistulina hepatica and Cylindrobasidium torrendii.</title>
        <authorList>
            <person name="Floudas D."/>
            <person name="Held B.W."/>
            <person name="Riley R."/>
            <person name="Nagy L.G."/>
            <person name="Koehler G."/>
            <person name="Ransdell A.S."/>
            <person name="Younus H."/>
            <person name="Chow J."/>
            <person name="Chiniquy J."/>
            <person name="Lipzen A."/>
            <person name="Tritt A."/>
            <person name="Sun H."/>
            <person name="Haridas S."/>
            <person name="LaButti K."/>
            <person name="Ohm R.A."/>
            <person name="Kues U."/>
            <person name="Blanchette R.A."/>
            <person name="Grigoriev I.V."/>
            <person name="Minto R.E."/>
            <person name="Hibbett D.S."/>
        </authorList>
    </citation>
    <scope>NUCLEOTIDE SEQUENCE [LARGE SCALE GENOMIC DNA]</scope>
    <source>
        <strain evidence="2 3">FP15055 ss-10</strain>
    </source>
</reference>
<keyword evidence="3" id="KW-1185">Reference proteome</keyword>
<dbReference type="Proteomes" id="UP000054007">
    <property type="component" value="Unassembled WGS sequence"/>
</dbReference>
<proteinExistence type="predicted"/>
<gene>
    <name evidence="2" type="ORF">CYLTODRAFT_442171</name>
</gene>
<dbReference type="EMBL" id="KN880472">
    <property type="protein sequence ID" value="KIY70165.1"/>
    <property type="molecule type" value="Genomic_DNA"/>
</dbReference>